<keyword evidence="2" id="KW-1133">Transmembrane helix</keyword>
<evidence type="ECO:0000313" key="4">
    <source>
        <dbReference type="Proteomes" id="UP000542353"/>
    </source>
</evidence>
<organism evidence="3 4">
    <name type="scientific">Rhodopseudomonas rhenobacensis</name>
    <dbReference type="NCBI Taxonomy" id="87461"/>
    <lineage>
        <taxon>Bacteria</taxon>
        <taxon>Pseudomonadati</taxon>
        <taxon>Pseudomonadota</taxon>
        <taxon>Alphaproteobacteria</taxon>
        <taxon>Hyphomicrobiales</taxon>
        <taxon>Nitrobacteraceae</taxon>
        <taxon>Rhodopseudomonas</taxon>
    </lineage>
</organism>
<reference evidence="3 4" key="1">
    <citation type="submission" date="2020-08" db="EMBL/GenBank/DDBJ databases">
        <title>Genomic Encyclopedia of Type Strains, Phase IV (KMG-IV): sequencing the most valuable type-strain genomes for metagenomic binning, comparative biology and taxonomic classification.</title>
        <authorList>
            <person name="Goeker M."/>
        </authorList>
    </citation>
    <scope>NUCLEOTIDE SEQUENCE [LARGE SCALE GENOMIC DNA]</scope>
    <source>
        <strain evidence="3 4">DSM 12706</strain>
    </source>
</reference>
<evidence type="ECO:0000256" key="2">
    <source>
        <dbReference type="SAM" id="Phobius"/>
    </source>
</evidence>
<evidence type="ECO:0000313" key="3">
    <source>
        <dbReference type="EMBL" id="MBB5045417.1"/>
    </source>
</evidence>
<sequence length="467" mass="46858">MVKVRPHDNRPATDANEHRTASEASRPQNPAPATDAETAAEQAAPPIDPDLALQAVSQSSGEVASADAAAPDAASSEAAPQSAEAVDNEPVAAASTASAASEAAPRSPSLVAPALTGAVAAAIVVGAAWFALGPNLTPPPAAPVAAQADNAALDALTARVAGVESKVAALSSAAAPPTASASPADPTLAPRIDTVEKSLAALRDDLAATRTQSAQLSAAVNALKTAPTDGTAPAAATGEPPAAVDLGPLTERLSQLEQAAKTPAPTVDLAPLDERLDKLERAAKTPVALPAAPDDTALRRVVAAMLLDVSVRQGEPYAGVLTVAKPLSPDAATLKPLDAFASTGVPSITVLSRELVALLPKLAPSPSGPDSSASIIERLQAGADRLVRIQRPDAAVAKDRGAIVARIAVAAQRNDLAEAVRELNLLEPADRAPAQPWLDKVAARDAALAVSRQFAAAAMAALPKKSP</sequence>
<feature type="region of interest" description="Disordered" evidence="1">
    <location>
        <begin position="1"/>
        <end position="106"/>
    </location>
</feature>
<name>A0A7W7Z0E5_9BRAD</name>
<keyword evidence="4" id="KW-1185">Reference proteome</keyword>
<evidence type="ECO:0008006" key="5">
    <source>
        <dbReference type="Google" id="ProtNLM"/>
    </source>
</evidence>
<feature type="compositionally biased region" description="Basic and acidic residues" evidence="1">
    <location>
        <begin position="1"/>
        <end position="21"/>
    </location>
</feature>
<dbReference type="AlphaFoldDB" id="A0A7W7Z0E5"/>
<dbReference type="RefSeq" id="WP_184253206.1">
    <property type="nucleotide sequence ID" value="NZ_JACHIH010000001.1"/>
</dbReference>
<comment type="caution">
    <text evidence="3">The sequence shown here is derived from an EMBL/GenBank/DDBJ whole genome shotgun (WGS) entry which is preliminary data.</text>
</comment>
<feature type="compositionally biased region" description="Low complexity" evidence="1">
    <location>
        <begin position="31"/>
        <end position="45"/>
    </location>
</feature>
<feature type="compositionally biased region" description="Low complexity" evidence="1">
    <location>
        <begin position="64"/>
        <end position="85"/>
    </location>
</feature>
<protein>
    <recommendedName>
        <fullName evidence="5">Inner membrane protein</fullName>
    </recommendedName>
</protein>
<keyword evidence="2" id="KW-0472">Membrane</keyword>
<feature type="transmembrane region" description="Helical" evidence="2">
    <location>
        <begin position="110"/>
        <end position="132"/>
    </location>
</feature>
<keyword evidence="2" id="KW-0812">Transmembrane</keyword>
<feature type="compositionally biased region" description="Low complexity" evidence="1">
    <location>
        <begin position="92"/>
        <end position="106"/>
    </location>
</feature>
<accession>A0A7W7Z0E5</accession>
<dbReference type="Proteomes" id="UP000542353">
    <property type="component" value="Unassembled WGS sequence"/>
</dbReference>
<proteinExistence type="predicted"/>
<dbReference type="EMBL" id="JACHIH010000001">
    <property type="protein sequence ID" value="MBB5045417.1"/>
    <property type="molecule type" value="Genomic_DNA"/>
</dbReference>
<evidence type="ECO:0000256" key="1">
    <source>
        <dbReference type="SAM" id="MobiDB-lite"/>
    </source>
</evidence>
<gene>
    <name evidence="3" type="ORF">HNR60_000146</name>
</gene>